<dbReference type="PRINTS" id="PR00598">
    <property type="entry name" value="HTHMARR"/>
</dbReference>
<organism evidence="2 3">
    <name type="scientific">Kordiimonas pumila</name>
    <dbReference type="NCBI Taxonomy" id="2161677"/>
    <lineage>
        <taxon>Bacteria</taxon>
        <taxon>Pseudomonadati</taxon>
        <taxon>Pseudomonadota</taxon>
        <taxon>Alphaproteobacteria</taxon>
        <taxon>Kordiimonadales</taxon>
        <taxon>Kordiimonadaceae</taxon>
        <taxon>Kordiimonas</taxon>
    </lineage>
</organism>
<dbReference type="PROSITE" id="PS50995">
    <property type="entry name" value="HTH_MARR_2"/>
    <property type="match status" value="1"/>
</dbReference>
<evidence type="ECO:0000313" key="3">
    <source>
        <dbReference type="Proteomes" id="UP001595444"/>
    </source>
</evidence>
<dbReference type="SUPFAM" id="SSF46785">
    <property type="entry name" value="Winged helix' DNA-binding domain"/>
    <property type="match status" value="1"/>
</dbReference>
<dbReference type="SMART" id="SM00347">
    <property type="entry name" value="HTH_MARR"/>
    <property type="match status" value="1"/>
</dbReference>
<accession>A0ABV7D7S3</accession>
<evidence type="ECO:0000259" key="1">
    <source>
        <dbReference type="PROSITE" id="PS50995"/>
    </source>
</evidence>
<evidence type="ECO:0000313" key="2">
    <source>
        <dbReference type="EMBL" id="MFC3052725.1"/>
    </source>
</evidence>
<dbReference type="Gene3D" id="1.10.10.10">
    <property type="entry name" value="Winged helix-like DNA-binding domain superfamily/Winged helix DNA-binding domain"/>
    <property type="match status" value="1"/>
</dbReference>
<dbReference type="PANTHER" id="PTHR33164">
    <property type="entry name" value="TRANSCRIPTIONAL REGULATOR, MARR FAMILY"/>
    <property type="match status" value="1"/>
</dbReference>
<dbReference type="Pfam" id="PF01047">
    <property type="entry name" value="MarR"/>
    <property type="match status" value="1"/>
</dbReference>
<dbReference type="InterPro" id="IPR000835">
    <property type="entry name" value="HTH_MarR-typ"/>
</dbReference>
<dbReference type="RefSeq" id="WP_194213625.1">
    <property type="nucleotide sequence ID" value="NZ_CP061205.1"/>
</dbReference>
<feature type="domain" description="HTH marR-type" evidence="1">
    <location>
        <begin position="1"/>
        <end position="138"/>
    </location>
</feature>
<dbReference type="Proteomes" id="UP001595444">
    <property type="component" value="Unassembled WGS sequence"/>
</dbReference>
<gene>
    <name evidence="2" type="ORF">ACFOKA_12495</name>
</gene>
<sequence length="149" mass="17513">MKHDISKDIFVFQISDLLRMMKQHFVTEEGTEVTRSQIKLLITVWRNPGITQQGLAKQLEIANMSVCRQVDTLEERGMLERKTDPKDRRARRLFTTEKTVPVIKEAIEHLKEVSELFLTPLDKDERDMLIRFLNRMIEYRTTHKAGGKS</sequence>
<dbReference type="InterPro" id="IPR036390">
    <property type="entry name" value="WH_DNA-bd_sf"/>
</dbReference>
<proteinExistence type="predicted"/>
<dbReference type="InterPro" id="IPR039422">
    <property type="entry name" value="MarR/SlyA-like"/>
</dbReference>
<dbReference type="PANTHER" id="PTHR33164:SF43">
    <property type="entry name" value="HTH-TYPE TRANSCRIPTIONAL REPRESSOR YETL"/>
    <property type="match status" value="1"/>
</dbReference>
<protein>
    <submittedName>
        <fullName evidence="2">MarR family winged helix-turn-helix transcriptional regulator</fullName>
    </submittedName>
</protein>
<dbReference type="EMBL" id="JBHRSL010000010">
    <property type="protein sequence ID" value="MFC3052725.1"/>
    <property type="molecule type" value="Genomic_DNA"/>
</dbReference>
<name>A0ABV7D7S3_9PROT</name>
<keyword evidence="3" id="KW-1185">Reference proteome</keyword>
<comment type="caution">
    <text evidence="2">The sequence shown here is derived from an EMBL/GenBank/DDBJ whole genome shotgun (WGS) entry which is preliminary data.</text>
</comment>
<reference evidence="3" key="1">
    <citation type="journal article" date="2019" name="Int. J. Syst. Evol. Microbiol.">
        <title>The Global Catalogue of Microorganisms (GCM) 10K type strain sequencing project: providing services to taxonomists for standard genome sequencing and annotation.</title>
        <authorList>
            <consortium name="The Broad Institute Genomics Platform"/>
            <consortium name="The Broad Institute Genome Sequencing Center for Infectious Disease"/>
            <person name="Wu L."/>
            <person name="Ma J."/>
        </authorList>
    </citation>
    <scope>NUCLEOTIDE SEQUENCE [LARGE SCALE GENOMIC DNA]</scope>
    <source>
        <strain evidence="3">KCTC 62164</strain>
    </source>
</reference>
<dbReference type="InterPro" id="IPR036388">
    <property type="entry name" value="WH-like_DNA-bd_sf"/>
</dbReference>